<feature type="transmembrane region" description="Helical" evidence="6">
    <location>
        <begin position="446"/>
        <end position="467"/>
    </location>
</feature>
<evidence type="ECO:0000256" key="3">
    <source>
        <dbReference type="ARBA" id="ARBA00022692"/>
    </source>
</evidence>
<evidence type="ECO:0000256" key="2">
    <source>
        <dbReference type="ARBA" id="ARBA00010199"/>
    </source>
</evidence>
<feature type="transmembrane region" description="Helical" evidence="6">
    <location>
        <begin position="388"/>
        <end position="409"/>
    </location>
</feature>
<dbReference type="Pfam" id="PF01554">
    <property type="entry name" value="MatE"/>
    <property type="match status" value="2"/>
</dbReference>
<keyword evidence="4 6" id="KW-1133">Transmembrane helix</keyword>
<protein>
    <recommendedName>
        <fullName evidence="6">Multidrug and toxin extrusion protein</fullName>
    </recommendedName>
</protein>
<dbReference type="AlphaFoldDB" id="A0A3B5LXE5"/>
<feature type="transmembrane region" description="Helical" evidence="6">
    <location>
        <begin position="416"/>
        <end position="440"/>
    </location>
</feature>
<dbReference type="STRING" id="32473.ENSXCOP00000015822"/>
<feature type="transmembrane region" description="Helical" evidence="6">
    <location>
        <begin position="128"/>
        <end position="149"/>
    </location>
</feature>
<keyword evidence="5 6" id="KW-0472">Membrane</keyword>
<evidence type="ECO:0000256" key="4">
    <source>
        <dbReference type="ARBA" id="ARBA00022989"/>
    </source>
</evidence>
<evidence type="ECO:0000313" key="8">
    <source>
        <dbReference type="Proteomes" id="UP000261380"/>
    </source>
</evidence>
<feature type="transmembrane region" description="Helical" evidence="6">
    <location>
        <begin position="193"/>
        <end position="215"/>
    </location>
</feature>
<accession>A0A3B5LXE5</accession>
<feature type="transmembrane region" description="Helical" evidence="6">
    <location>
        <begin position="348"/>
        <end position="376"/>
    </location>
</feature>
<keyword evidence="3 6" id="KW-0812">Transmembrane</keyword>
<feature type="transmembrane region" description="Helical" evidence="6">
    <location>
        <begin position="88"/>
        <end position="107"/>
    </location>
</feature>
<comment type="similarity">
    <text evidence="2 6">Belongs to the multi antimicrobial extrusion (MATE) (TC 2.A.66.1) family.</text>
</comment>
<sequence>MDGPGKAAATHTEGVKVDLKAAEADPAEGCGFCLKRIRDFVPQKYRNELAQLFKLAGPVVISQLMIFMISFVSMVFCGHLGKTELAGVSLSIAVRRLSGILVSFCFAERLSACFAQTYGSGNLKRVGVILQRGVLILLLACFPCWAVLINTEPLLLAVKQSPEVARLALSLCYFLQAAFMYQLQGRYLQNQGIIWPQVITGAIGNVLNAIINYVFLYPLNMGVAGSAVANAISQYVLAVILFAYICLKGLHKATWGGWSLDCLQEWGSFIQLAIPSMLMLCLEWWIFEVGGFLAGVISEVELGANSVIYELAIVAYMFPLGFAAAASVRVGNALGAGNIEQAKLSCKVPIVCAFIIACVVGAILGACKDIIGYIFTSDQDILLRVSDVMIIFCFTHLCDAVAGVTGGVLRGAGKQLIGALCNLVGYYVIGFPIGVSLMFAAKMGIIGLWTGLTVCVLMQSIFFLIHVSKLNWEKAVKEALVRAGVQSKEEKDMIKMENSGELENTNLITTCISLRTYTTSRDEEDHVYQETHPSEQSKPTTAVGDVLSGTQLVLWRGLAVLVMFIILAAGIVASHFLTKMLK</sequence>
<evidence type="ECO:0000256" key="1">
    <source>
        <dbReference type="ARBA" id="ARBA00004141"/>
    </source>
</evidence>
<reference evidence="7" key="1">
    <citation type="submission" date="2025-08" db="UniProtKB">
        <authorList>
            <consortium name="Ensembl"/>
        </authorList>
    </citation>
    <scope>IDENTIFICATION</scope>
</reference>
<feature type="transmembrane region" description="Helical" evidence="6">
    <location>
        <begin position="227"/>
        <end position="247"/>
    </location>
</feature>
<dbReference type="GO" id="GO:0042910">
    <property type="term" value="F:xenobiotic transmembrane transporter activity"/>
    <property type="evidence" value="ECO:0007669"/>
    <property type="project" value="InterPro"/>
</dbReference>
<organism evidence="7 8">
    <name type="scientific">Xiphophorus couchianus</name>
    <name type="common">Monterrey platyfish</name>
    <dbReference type="NCBI Taxonomy" id="32473"/>
    <lineage>
        <taxon>Eukaryota</taxon>
        <taxon>Metazoa</taxon>
        <taxon>Chordata</taxon>
        <taxon>Craniata</taxon>
        <taxon>Vertebrata</taxon>
        <taxon>Euteleostomi</taxon>
        <taxon>Actinopterygii</taxon>
        <taxon>Neopterygii</taxon>
        <taxon>Teleostei</taxon>
        <taxon>Neoteleostei</taxon>
        <taxon>Acanthomorphata</taxon>
        <taxon>Ovalentaria</taxon>
        <taxon>Atherinomorphae</taxon>
        <taxon>Cyprinodontiformes</taxon>
        <taxon>Poeciliidae</taxon>
        <taxon>Poeciliinae</taxon>
        <taxon>Xiphophorus</taxon>
    </lineage>
</organism>
<feature type="transmembrane region" description="Helical" evidence="6">
    <location>
        <begin position="558"/>
        <end position="577"/>
    </location>
</feature>
<evidence type="ECO:0000256" key="5">
    <source>
        <dbReference type="ARBA" id="ARBA00023136"/>
    </source>
</evidence>
<feature type="transmembrane region" description="Helical" evidence="6">
    <location>
        <begin position="307"/>
        <end position="328"/>
    </location>
</feature>
<evidence type="ECO:0000256" key="6">
    <source>
        <dbReference type="RuleBase" id="RU004914"/>
    </source>
</evidence>
<feature type="transmembrane region" description="Helical" evidence="6">
    <location>
        <begin position="164"/>
        <end position="181"/>
    </location>
</feature>
<dbReference type="Ensembl" id="ENSXCOT00000016017.1">
    <property type="protein sequence ID" value="ENSXCOP00000015822.1"/>
    <property type="gene ID" value="ENSXCOG00000011946.1"/>
</dbReference>
<comment type="subcellular location">
    <subcellularLocation>
        <location evidence="1">Membrane</location>
        <topology evidence="1">Multi-pass membrane protein</topology>
    </subcellularLocation>
</comment>
<dbReference type="GO" id="GO:0016020">
    <property type="term" value="C:membrane"/>
    <property type="evidence" value="ECO:0007669"/>
    <property type="project" value="UniProtKB-SubCell"/>
</dbReference>
<reference evidence="7" key="2">
    <citation type="submission" date="2025-09" db="UniProtKB">
        <authorList>
            <consortium name="Ensembl"/>
        </authorList>
    </citation>
    <scope>IDENTIFICATION</scope>
</reference>
<name>A0A3B5LXE5_9TELE</name>
<dbReference type="CDD" id="cd13132">
    <property type="entry name" value="MATE_eukaryotic"/>
    <property type="match status" value="1"/>
</dbReference>
<keyword evidence="8" id="KW-1185">Reference proteome</keyword>
<dbReference type="GO" id="GO:1990961">
    <property type="term" value="P:xenobiotic detoxification by transmembrane export across the plasma membrane"/>
    <property type="evidence" value="ECO:0007669"/>
    <property type="project" value="InterPro"/>
</dbReference>
<dbReference type="InterPro" id="IPR045069">
    <property type="entry name" value="MATE_euk"/>
</dbReference>
<dbReference type="PANTHER" id="PTHR11206">
    <property type="entry name" value="MULTIDRUG RESISTANCE PROTEIN"/>
    <property type="match status" value="1"/>
</dbReference>
<evidence type="ECO:0000313" key="7">
    <source>
        <dbReference type="Ensembl" id="ENSXCOP00000015822.1"/>
    </source>
</evidence>
<feature type="transmembrane region" description="Helical" evidence="6">
    <location>
        <begin position="268"/>
        <end position="287"/>
    </location>
</feature>
<proteinExistence type="inferred from homology"/>
<dbReference type="GO" id="GO:0015297">
    <property type="term" value="F:antiporter activity"/>
    <property type="evidence" value="ECO:0007669"/>
    <property type="project" value="InterPro"/>
</dbReference>
<dbReference type="GeneTree" id="ENSGT00940000163234"/>
<dbReference type="NCBIfam" id="TIGR00797">
    <property type="entry name" value="matE"/>
    <property type="match status" value="1"/>
</dbReference>
<dbReference type="Proteomes" id="UP000261380">
    <property type="component" value="Unplaced"/>
</dbReference>
<dbReference type="InterPro" id="IPR002528">
    <property type="entry name" value="MATE_fam"/>
</dbReference>
<feature type="transmembrane region" description="Helical" evidence="6">
    <location>
        <begin position="52"/>
        <end position="76"/>
    </location>
</feature>